<dbReference type="Proteomes" id="UP000295252">
    <property type="component" value="Chromosome I"/>
</dbReference>
<feature type="repeat" description="PPR" evidence="3">
    <location>
        <begin position="370"/>
        <end position="400"/>
    </location>
</feature>
<evidence type="ECO:0000256" key="1">
    <source>
        <dbReference type="ARBA" id="ARBA00007626"/>
    </source>
</evidence>
<reference evidence="6" key="1">
    <citation type="journal article" date="2014" name="Science">
        <title>The coffee genome provides insight into the convergent evolution of caffeine biosynthesis.</title>
        <authorList>
            <person name="Denoeud F."/>
            <person name="Carretero-Paulet L."/>
            <person name="Dereeper A."/>
            <person name="Droc G."/>
            <person name="Guyot R."/>
            <person name="Pietrella M."/>
            <person name="Zheng C."/>
            <person name="Alberti A."/>
            <person name="Anthony F."/>
            <person name="Aprea G."/>
            <person name="Aury J.M."/>
            <person name="Bento P."/>
            <person name="Bernard M."/>
            <person name="Bocs S."/>
            <person name="Campa C."/>
            <person name="Cenci A."/>
            <person name="Combes M.C."/>
            <person name="Crouzillat D."/>
            <person name="Da Silva C."/>
            <person name="Daddiego L."/>
            <person name="De Bellis F."/>
            <person name="Dussert S."/>
            <person name="Garsmeur O."/>
            <person name="Gayraud T."/>
            <person name="Guignon V."/>
            <person name="Jahn K."/>
            <person name="Jamilloux V."/>
            <person name="Joet T."/>
            <person name="Labadie K."/>
            <person name="Lan T."/>
            <person name="Leclercq J."/>
            <person name="Lepelley M."/>
            <person name="Leroy T."/>
            <person name="Li L.T."/>
            <person name="Librado P."/>
            <person name="Lopez L."/>
            <person name="Munoz A."/>
            <person name="Noel B."/>
            <person name="Pallavicini A."/>
            <person name="Perrotta G."/>
            <person name="Poncet V."/>
            <person name="Pot D."/>
            <person name="Priyono X."/>
            <person name="Rigoreau M."/>
            <person name="Rouard M."/>
            <person name="Rozas J."/>
            <person name="Tranchant-Dubreuil C."/>
            <person name="VanBuren R."/>
            <person name="Zhang Q."/>
            <person name="Andrade A.C."/>
            <person name="Argout X."/>
            <person name="Bertrand B."/>
            <person name="de Kochko A."/>
            <person name="Graziosi G."/>
            <person name="Henry R.J."/>
            <person name="Jayarama X."/>
            <person name="Ming R."/>
            <person name="Nagai C."/>
            <person name="Rounsley S."/>
            <person name="Sankoff D."/>
            <person name="Giuliano G."/>
            <person name="Albert V.A."/>
            <person name="Wincker P."/>
            <person name="Lashermes P."/>
        </authorList>
    </citation>
    <scope>NUCLEOTIDE SEQUENCE [LARGE SCALE GENOMIC DNA]</scope>
    <source>
        <strain evidence="6">cv. DH200-94</strain>
    </source>
</reference>
<accession>A0A068UMY5</accession>
<feature type="signal peptide" evidence="4">
    <location>
        <begin position="1"/>
        <end position="18"/>
    </location>
</feature>
<evidence type="ECO:0000256" key="4">
    <source>
        <dbReference type="SAM" id="SignalP"/>
    </source>
</evidence>
<protein>
    <submittedName>
        <fullName evidence="5">Uncharacterized protein</fullName>
    </submittedName>
</protein>
<dbReference type="EMBL" id="HG739124">
    <property type="protein sequence ID" value="CDP09647.1"/>
    <property type="molecule type" value="Genomic_DNA"/>
</dbReference>
<feature type="repeat" description="PPR" evidence="3">
    <location>
        <begin position="230"/>
        <end position="264"/>
    </location>
</feature>
<dbReference type="OMA" id="RVVAVCK"/>
<dbReference type="PANTHER" id="PTHR47447:SF17">
    <property type="entry name" value="OS12G0638900 PROTEIN"/>
    <property type="match status" value="1"/>
</dbReference>
<keyword evidence="4" id="KW-0732">Signal</keyword>
<evidence type="ECO:0000313" key="6">
    <source>
        <dbReference type="Proteomes" id="UP000295252"/>
    </source>
</evidence>
<feature type="repeat" description="PPR" evidence="3">
    <location>
        <begin position="265"/>
        <end position="299"/>
    </location>
</feature>
<feature type="repeat" description="PPR" evidence="3">
    <location>
        <begin position="335"/>
        <end position="369"/>
    </location>
</feature>
<dbReference type="InParanoid" id="A0A068UMY5"/>
<dbReference type="PhylomeDB" id="A0A068UMY5"/>
<keyword evidence="2" id="KW-0677">Repeat</keyword>
<feature type="repeat" description="PPR" evidence="3">
    <location>
        <begin position="125"/>
        <end position="159"/>
    </location>
</feature>
<dbReference type="AlphaFoldDB" id="A0A068UMY5"/>
<feature type="repeat" description="PPR" evidence="3">
    <location>
        <begin position="404"/>
        <end position="438"/>
    </location>
</feature>
<evidence type="ECO:0000313" key="5">
    <source>
        <dbReference type="EMBL" id="CDP09647.1"/>
    </source>
</evidence>
<dbReference type="InterPro" id="IPR011990">
    <property type="entry name" value="TPR-like_helical_dom_sf"/>
</dbReference>
<name>A0A068UMY5_COFCA</name>
<dbReference type="Pfam" id="PF13041">
    <property type="entry name" value="PPR_2"/>
    <property type="match status" value="2"/>
</dbReference>
<organism evidence="5 6">
    <name type="scientific">Coffea canephora</name>
    <name type="common">Robusta coffee</name>
    <dbReference type="NCBI Taxonomy" id="49390"/>
    <lineage>
        <taxon>Eukaryota</taxon>
        <taxon>Viridiplantae</taxon>
        <taxon>Streptophyta</taxon>
        <taxon>Embryophyta</taxon>
        <taxon>Tracheophyta</taxon>
        <taxon>Spermatophyta</taxon>
        <taxon>Magnoliopsida</taxon>
        <taxon>eudicotyledons</taxon>
        <taxon>Gunneridae</taxon>
        <taxon>Pentapetalae</taxon>
        <taxon>asterids</taxon>
        <taxon>lamiids</taxon>
        <taxon>Gentianales</taxon>
        <taxon>Rubiaceae</taxon>
        <taxon>Ixoroideae</taxon>
        <taxon>Gardenieae complex</taxon>
        <taxon>Bertiereae - Coffeeae clade</taxon>
        <taxon>Coffeeae</taxon>
        <taxon>Coffea</taxon>
    </lineage>
</organism>
<dbReference type="Pfam" id="PF13812">
    <property type="entry name" value="PPR_3"/>
    <property type="match status" value="1"/>
</dbReference>
<dbReference type="Pfam" id="PF01535">
    <property type="entry name" value="PPR"/>
    <property type="match status" value="2"/>
</dbReference>
<dbReference type="Gene3D" id="1.25.40.10">
    <property type="entry name" value="Tetratricopeptide repeat domain"/>
    <property type="match status" value="4"/>
</dbReference>
<proteinExistence type="inferred from homology"/>
<gene>
    <name evidence="5" type="ORF">GSCOC_T00030047001</name>
</gene>
<dbReference type="PANTHER" id="PTHR47447">
    <property type="entry name" value="OS03G0856100 PROTEIN"/>
    <property type="match status" value="1"/>
</dbReference>
<dbReference type="SUPFAM" id="SSF48452">
    <property type="entry name" value="TPR-like"/>
    <property type="match status" value="1"/>
</dbReference>
<dbReference type="Gramene" id="CDP09647">
    <property type="protein sequence ID" value="CDP09647"/>
    <property type="gene ID" value="GSCOC_T00030047001"/>
</dbReference>
<dbReference type="NCBIfam" id="TIGR00756">
    <property type="entry name" value="PPR"/>
    <property type="match status" value="7"/>
</dbReference>
<keyword evidence="6" id="KW-1185">Reference proteome</keyword>
<comment type="similarity">
    <text evidence="1">Belongs to the PPR family. P subfamily.</text>
</comment>
<feature type="repeat" description="PPR" evidence="3">
    <location>
        <begin position="300"/>
        <end position="334"/>
    </location>
</feature>
<feature type="chain" id="PRO_5001657824" evidence="4">
    <location>
        <begin position="19"/>
        <end position="500"/>
    </location>
</feature>
<dbReference type="PROSITE" id="PS51375">
    <property type="entry name" value="PPR"/>
    <property type="match status" value="7"/>
</dbReference>
<dbReference type="InterPro" id="IPR002885">
    <property type="entry name" value="PPR_rpt"/>
</dbReference>
<dbReference type="OrthoDB" id="185373at2759"/>
<evidence type="ECO:0000256" key="3">
    <source>
        <dbReference type="PROSITE-ProRule" id="PRU00708"/>
    </source>
</evidence>
<evidence type="ECO:0000256" key="2">
    <source>
        <dbReference type="ARBA" id="ARBA00022737"/>
    </source>
</evidence>
<sequence length="500" mass="56609">MMALFASLGLMFQSASRCFRVIASYRSLPFSSNGPCNQDGGSASFGNGVNQEYLGKSEGIWQEADRVCQILESGSWGPSVENALSMYDEKRHSELVIGVLRRLKDVQQALNYFRWVEKKTDEAHCPEAYNMLLMVIVKSKRFDHVEQILEEMGLAGYGPSNSTCIQLIDSYVKTRKLRGAFDCIQTMRKLKFRPAFSAYTTLIGALCTVNEPDLMRALFLQMQELGYEVSIHLFTTLIRVFAREGRVDAALSILEEMKSNSLDADIVLYNVCINCFGKVGKVDMAWKFFHEMQANGFVPDEVTYTSMIGVLCKGNRLDEAVHLFEQMEQNRAVPCAYAYSTMIMGYGSAGKFDEAYRLLERQRLKGSIPSVISYNSLLTCLGKKGKVDDALRIFEEMKKDAAPNRTTYNIIIDMLCREGQYRAALDVRDAMKFSGLFPNVLTVNIMIDNTQKHVLFLWTLCIRLNVLSRQQSWVLFCGKQQRHSMHLDHCNNGLVAVISD</sequence>